<dbReference type="FunFam" id="2.90.10.10:FF:000001">
    <property type="entry name" value="G-type lectin S-receptor-like serine/threonine-protein kinase"/>
    <property type="match status" value="1"/>
</dbReference>
<dbReference type="SMART" id="SM00108">
    <property type="entry name" value="B_lectin"/>
    <property type="match status" value="1"/>
</dbReference>
<keyword evidence="9" id="KW-1185">Reference proteome</keyword>
<dbReference type="PANTHER" id="PTHR32444:SF247">
    <property type="entry name" value="OS01G0958200 PROTEIN"/>
    <property type="match status" value="1"/>
</dbReference>
<dbReference type="PROSITE" id="PS50927">
    <property type="entry name" value="BULB_LECTIN"/>
    <property type="match status" value="1"/>
</dbReference>
<keyword evidence="3" id="KW-0325">Glycoprotein</keyword>
<dbReference type="InterPro" id="IPR003609">
    <property type="entry name" value="Pan_app"/>
</dbReference>
<dbReference type="CDD" id="cd01098">
    <property type="entry name" value="PAN_AP_plant"/>
    <property type="match status" value="1"/>
</dbReference>
<dbReference type="SMART" id="SM00473">
    <property type="entry name" value="PAN_AP"/>
    <property type="match status" value="1"/>
</dbReference>
<evidence type="ECO:0000259" key="7">
    <source>
        <dbReference type="PROSITE" id="PS50948"/>
    </source>
</evidence>
<reference evidence="8 9" key="1">
    <citation type="journal article" date="2020" name="bioRxiv">
        <title>Sequence and annotation of 42 cannabis genomes reveals extensive copy number variation in cannabinoid synthesis and pathogen resistance genes.</title>
        <authorList>
            <person name="Mckernan K.J."/>
            <person name="Helbert Y."/>
            <person name="Kane L.T."/>
            <person name="Ebling H."/>
            <person name="Zhang L."/>
            <person name="Liu B."/>
            <person name="Eaton Z."/>
            <person name="Mclaughlin S."/>
            <person name="Kingan S."/>
            <person name="Baybayan P."/>
            <person name="Concepcion G."/>
            <person name="Jordan M."/>
            <person name="Riva A."/>
            <person name="Barbazuk W."/>
            <person name="Harkins T."/>
        </authorList>
    </citation>
    <scope>NUCLEOTIDE SEQUENCE [LARGE SCALE GENOMIC DNA]</scope>
    <source>
        <strain evidence="9">cv. Jamaican Lion 4</strain>
        <tissue evidence="8">Leaf</tissue>
    </source>
</reference>
<feature type="domain" description="Bulb-type lectin" evidence="6">
    <location>
        <begin position="18"/>
        <end position="147"/>
    </location>
</feature>
<evidence type="ECO:0000313" key="8">
    <source>
        <dbReference type="EMBL" id="KAF4379466.1"/>
    </source>
</evidence>
<evidence type="ECO:0008006" key="10">
    <source>
        <dbReference type="Google" id="ProtNLM"/>
    </source>
</evidence>
<feature type="signal peptide" evidence="5">
    <location>
        <begin position="1"/>
        <end position="22"/>
    </location>
</feature>
<dbReference type="InterPro" id="IPR036426">
    <property type="entry name" value="Bulb-type_lectin_dom_sf"/>
</dbReference>
<dbReference type="PROSITE" id="PS50948">
    <property type="entry name" value="PAN"/>
    <property type="match status" value="1"/>
</dbReference>
<dbReference type="Proteomes" id="UP000583929">
    <property type="component" value="Unassembled WGS sequence"/>
</dbReference>
<keyword evidence="4" id="KW-0812">Transmembrane</keyword>
<dbReference type="InterPro" id="IPR000858">
    <property type="entry name" value="S_locus_glycoprot_dom"/>
</dbReference>
<evidence type="ECO:0000256" key="3">
    <source>
        <dbReference type="ARBA" id="ARBA00023180"/>
    </source>
</evidence>
<protein>
    <recommendedName>
        <fullName evidence="10">S-locus glycoprotein</fullName>
    </recommendedName>
</protein>
<dbReference type="AlphaFoldDB" id="A0A7J6G917"/>
<evidence type="ECO:0000256" key="5">
    <source>
        <dbReference type="SAM" id="SignalP"/>
    </source>
</evidence>
<dbReference type="CDD" id="cd00028">
    <property type="entry name" value="B_lectin"/>
    <property type="match status" value="1"/>
</dbReference>
<evidence type="ECO:0000256" key="2">
    <source>
        <dbReference type="ARBA" id="ARBA00023157"/>
    </source>
</evidence>
<proteinExistence type="predicted"/>
<evidence type="ECO:0000313" key="9">
    <source>
        <dbReference type="Proteomes" id="UP000583929"/>
    </source>
</evidence>
<feature type="chain" id="PRO_5029609072" description="S-locus glycoprotein" evidence="5">
    <location>
        <begin position="23"/>
        <end position="516"/>
    </location>
</feature>
<name>A0A7J6G917_CANSA</name>
<dbReference type="Gene3D" id="2.90.10.10">
    <property type="entry name" value="Bulb-type lectin domain"/>
    <property type="match status" value="1"/>
</dbReference>
<dbReference type="Pfam" id="PF00954">
    <property type="entry name" value="S_locus_glycop"/>
    <property type="match status" value="1"/>
</dbReference>
<sequence>MANLAFLHIILLLLLFCKDSIAQLKTITQNQSLNDDGKSLVSKEERFELGFFSPGNSNNRYLGIWYKNIPRSVTTVWVANRCNPINTSSGKLAVNNHGGIELLDGKGSVFWSFNLTKEAKKPKLELLDSGNLVVTDEEDSNPENYLWQSFDYPTDTLLPGMKLGWDMKTGRKWELSAWKNPDDPCSGELSLDIGRDEKNSNNDDYPELVFHKKKAVFFRSGPWNGLYFSGIPYFQSNSLFNFSVTDKDLEVYFSYNLKNSSTISSIVLNAAKSTLAHLTWVESEQLWDSNFSIPSDACDIYNVCGANANCIINSVPICGCLRGFKPKNLKEWDIMDWSNGCVRSISTECDTKMVNGFMKLSGLKLPDTRNAWVDKDTSLRECQGRCFSNCSCTAYSNLDIREQGSGCVNWFGDIIGIRQNIGGVVSGLDLYVRTADSELAIDQSGVVKRGGKGGKKRALIVAVVIGGSCFGIIFFVLGCCICWRRHLLKGISLTILKYNIQPIHMNVQRKLNFKHH</sequence>
<dbReference type="Pfam" id="PF01453">
    <property type="entry name" value="B_lectin"/>
    <property type="match status" value="1"/>
</dbReference>
<evidence type="ECO:0000256" key="4">
    <source>
        <dbReference type="SAM" id="Phobius"/>
    </source>
</evidence>
<organism evidence="8 9">
    <name type="scientific">Cannabis sativa</name>
    <name type="common">Hemp</name>
    <name type="synonym">Marijuana</name>
    <dbReference type="NCBI Taxonomy" id="3483"/>
    <lineage>
        <taxon>Eukaryota</taxon>
        <taxon>Viridiplantae</taxon>
        <taxon>Streptophyta</taxon>
        <taxon>Embryophyta</taxon>
        <taxon>Tracheophyta</taxon>
        <taxon>Spermatophyta</taxon>
        <taxon>Magnoliopsida</taxon>
        <taxon>eudicotyledons</taxon>
        <taxon>Gunneridae</taxon>
        <taxon>Pentapetalae</taxon>
        <taxon>rosids</taxon>
        <taxon>fabids</taxon>
        <taxon>Rosales</taxon>
        <taxon>Cannabaceae</taxon>
        <taxon>Cannabis</taxon>
    </lineage>
</organism>
<keyword evidence="1 5" id="KW-0732">Signal</keyword>
<dbReference type="Pfam" id="PF08276">
    <property type="entry name" value="PAN_2"/>
    <property type="match status" value="1"/>
</dbReference>
<keyword evidence="4" id="KW-1133">Transmembrane helix</keyword>
<dbReference type="GO" id="GO:0048544">
    <property type="term" value="P:recognition of pollen"/>
    <property type="evidence" value="ECO:0007669"/>
    <property type="project" value="InterPro"/>
</dbReference>
<dbReference type="InterPro" id="IPR001480">
    <property type="entry name" value="Bulb-type_lectin_dom"/>
</dbReference>
<gene>
    <name evidence="8" type="ORF">G4B88_024914</name>
</gene>
<keyword evidence="4" id="KW-0472">Membrane</keyword>
<feature type="transmembrane region" description="Helical" evidence="4">
    <location>
        <begin position="458"/>
        <end position="483"/>
    </location>
</feature>
<dbReference type="SUPFAM" id="SSF51110">
    <property type="entry name" value="alpha-D-mannose-specific plant lectins"/>
    <property type="match status" value="1"/>
</dbReference>
<keyword evidence="2" id="KW-1015">Disulfide bond</keyword>
<evidence type="ECO:0000259" key="6">
    <source>
        <dbReference type="PROSITE" id="PS50927"/>
    </source>
</evidence>
<accession>A0A7J6G917</accession>
<evidence type="ECO:0000256" key="1">
    <source>
        <dbReference type="ARBA" id="ARBA00022729"/>
    </source>
</evidence>
<comment type="caution">
    <text evidence="8">The sequence shown here is derived from an EMBL/GenBank/DDBJ whole genome shotgun (WGS) entry which is preliminary data.</text>
</comment>
<feature type="domain" description="Apple" evidence="7">
    <location>
        <begin position="349"/>
        <end position="435"/>
    </location>
</feature>
<dbReference type="PANTHER" id="PTHR32444">
    <property type="entry name" value="BULB-TYPE LECTIN DOMAIN-CONTAINING PROTEIN"/>
    <property type="match status" value="1"/>
</dbReference>
<dbReference type="EMBL" id="JAATIQ010000129">
    <property type="protein sequence ID" value="KAF4379466.1"/>
    <property type="molecule type" value="Genomic_DNA"/>
</dbReference>